<dbReference type="GO" id="GO:0019287">
    <property type="term" value="P:isopentenyl diphosphate biosynthetic process, mevalonate pathway"/>
    <property type="evidence" value="ECO:0007669"/>
    <property type="project" value="InterPro"/>
</dbReference>
<dbReference type="InterPro" id="IPR036554">
    <property type="entry name" value="GHMP_kinase_C_sf"/>
</dbReference>
<name>A0A553IHT0_ACHLA</name>
<dbReference type="Pfam" id="PF18376">
    <property type="entry name" value="MDD_C"/>
    <property type="match status" value="1"/>
</dbReference>
<dbReference type="InterPro" id="IPR014721">
    <property type="entry name" value="Ribsml_uS5_D2-typ_fold_subgr"/>
</dbReference>
<reference evidence="10 11" key="1">
    <citation type="submission" date="2019-07" db="EMBL/GenBank/DDBJ databases">
        <title>Genome sequence of Acholeplasma laidlawii strain with increased resistance to erythromycin.</title>
        <authorList>
            <person name="Medvedeva E.S."/>
            <person name="Baranova N.B."/>
            <person name="Siniagina M.N."/>
            <person name="Mouzykantov A."/>
            <person name="Chernova O.A."/>
            <person name="Chernov V.M."/>
        </authorList>
    </citation>
    <scope>NUCLEOTIDE SEQUENCE [LARGE SCALE GENOMIC DNA]</scope>
    <source>
        <strain evidence="10 11">PG8REry</strain>
    </source>
</reference>
<dbReference type="Gene3D" id="3.30.230.10">
    <property type="match status" value="1"/>
</dbReference>
<comment type="similarity">
    <text evidence="1">Belongs to the diphosphomevalonate decarboxylase family.</text>
</comment>
<dbReference type="NCBIfam" id="TIGR01240">
    <property type="entry name" value="mevDPdecarb"/>
    <property type="match status" value="1"/>
</dbReference>
<keyword evidence="4" id="KW-0547">Nucleotide-binding</keyword>
<proteinExistence type="inferred from homology"/>
<dbReference type="GO" id="GO:0005524">
    <property type="term" value="F:ATP binding"/>
    <property type="evidence" value="ECO:0007669"/>
    <property type="project" value="UniProtKB-KW"/>
</dbReference>
<evidence type="ECO:0000259" key="9">
    <source>
        <dbReference type="Pfam" id="PF22700"/>
    </source>
</evidence>
<evidence type="ECO:0000256" key="3">
    <source>
        <dbReference type="ARBA" id="ARBA00022516"/>
    </source>
</evidence>
<dbReference type="Gene3D" id="3.30.70.890">
    <property type="entry name" value="GHMP kinase, C-terminal domain"/>
    <property type="match status" value="1"/>
</dbReference>
<dbReference type="GO" id="GO:0004163">
    <property type="term" value="F:diphosphomevalonate decarboxylase activity"/>
    <property type="evidence" value="ECO:0007669"/>
    <property type="project" value="UniProtKB-EC"/>
</dbReference>
<keyword evidence="7 10" id="KW-0456">Lyase</keyword>
<dbReference type="EC" id="4.1.1.33" evidence="2"/>
<evidence type="ECO:0000259" key="8">
    <source>
        <dbReference type="Pfam" id="PF18376"/>
    </source>
</evidence>
<dbReference type="RefSeq" id="WP_012242745.1">
    <property type="nucleotide sequence ID" value="NZ_JACAOE010000001.1"/>
</dbReference>
<dbReference type="AlphaFoldDB" id="A0A553IHT0"/>
<evidence type="ECO:0000256" key="4">
    <source>
        <dbReference type="ARBA" id="ARBA00022741"/>
    </source>
</evidence>
<dbReference type="GO" id="GO:0005829">
    <property type="term" value="C:cytosol"/>
    <property type="evidence" value="ECO:0007669"/>
    <property type="project" value="InterPro"/>
</dbReference>
<dbReference type="InterPro" id="IPR053859">
    <property type="entry name" value="MVD-like_N"/>
</dbReference>
<comment type="caution">
    <text evidence="10">The sequence shown here is derived from an EMBL/GenBank/DDBJ whole genome shotgun (WGS) entry which is preliminary data.</text>
</comment>
<feature type="domain" description="Mvd1 C-terminal" evidence="8">
    <location>
        <begin position="173"/>
        <end position="295"/>
    </location>
</feature>
<dbReference type="PIRSF" id="PIRSF015950">
    <property type="entry name" value="Mev_P_decrbx"/>
    <property type="match status" value="1"/>
</dbReference>
<evidence type="ECO:0000313" key="11">
    <source>
        <dbReference type="Proteomes" id="UP000315938"/>
    </source>
</evidence>
<organism evidence="10 11">
    <name type="scientific">Acholeplasma laidlawii</name>
    <dbReference type="NCBI Taxonomy" id="2148"/>
    <lineage>
        <taxon>Bacteria</taxon>
        <taxon>Bacillati</taxon>
        <taxon>Mycoplasmatota</taxon>
        <taxon>Mollicutes</taxon>
        <taxon>Acholeplasmatales</taxon>
        <taxon>Acholeplasmataceae</taxon>
        <taxon>Acholeplasma</taxon>
    </lineage>
</organism>
<evidence type="ECO:0000256" key="7">
    <source>
        <dbReference type="ARBA" id="ARBA00023239"/>
    </source>
</evidence>
<dbReference type="InterPro" id="IPR041431">
    <property type="entry name" value="Mvd1_C"/>
</dbReference>
<evidence type="ECO:0000313" key="10">
    <source>
        <dbReference type="EMBL" id="TRX99760.1"/>
    </source>
</evidence>
<protein>
    <recommendedName>
        <fullName evidence="2">diphosphomevalonate decarboxylase</fullName>
        <ecNumber evidence="2">4.1.1.33</ecNumber>
    </recommendedName>
</protein>
<dbReference type="SUPFAM" id="SSF55060">
    <property type="entry name" value="GHMP Kinase, C-terminal domain"/>
    <property type="match status" value="1"/>
</dbReference>
<dbReference type="FunFam" id="3.30.230.10:FF:000072">
    <property type="entry name" value="Diphosphomevalonate decarboxylase"/>
    <property type="match status" value="1"/>
</dbReference>
<dbReference type="GeneID" id="41338957"/>
<accession>A0A553IHT0</accession>
<sequence length="315" mass="35172">MTHTAIANVNIALIKYWGKKDIEWNLPLTSSISLTLDAFYTKTTVTYDPTLTADILLIDDEIITGGEYLRVTKYMDKLRKLYSIPFYAKITSYNFVPKKAGLASSSSAFAALAYAATKAYGLNLDSKELSSLARLGSGSASRSIYGGLVLWHEGHDHMSSYAEHLTHMDDLAVIVCLIDETPKKVNSTDAMNRLNEYPDLKELWILSTQDALNDMKEAIIENDFDKMGSIAESHASLMHYIIQETGVSYLTDQSFKVMDLTEKIRNEGIPVYYTMDAGANVKILTKKEYVETIKARYEKLSKVIVSYTGMGVSSL</sequence>
<evidence type="ECO:0000256" key="2">
    <source>
        <dbReference type="ARBA" id="ARBA00012296"/>
    </source>
</evidence>
<gene>
    <name evidence="10" type="primary">mvaD</name>
    <name evidence="10" type="ORF">FNV44_01605</name>
</gene>
<dbReference type="InterPro" id="IPR005935">
    <property type="entry name" value="Mev_decarb"/>
</dbReference>
<dbReference type="InterPro" id="IPR020568">
    <property type="entry name" value="Ribosomal_Su5_D2-typ_SF"/>
</dbReference>
<keyword evidence="6" id="KW-0443">Lipid metabolism</keyword>
<dbReference type="PANTHER" id="PTHR10977:SF3">
    <property type="entry name" value="DIPHOSPHOMEVALONATE DECARBOXYLASE"/>
    <property type="match status" value="1"/>
</dbReference>
<evidence type="ECO:0000256" key="6">
    <source>
        <dbReference type="ARBA" id="ARBA00023098"/>
    </source>
</evidence>
<dbReference type="Pfam" id="PF22700">
    <property type="entry name" value="MVD-like_N"/>
    <property type="match status" value="1"/>
</dbReference>
<dbReference type="Proteomes" id="UP000315938">
    <property type="component" value="Unassembled WGS sequence"/>
</dbReference>
<evidence type="ECO:0000256" key="1">
    <source>
        <dbReference type="ARBA" id="ARBA00008831"/>
    </source>
</evidence>
<feature type="domain" description="Diphosphomevalonate decarboxylase-like N-terminal" evidence="9">
    <location>
        <begin position="7"/>
        <end position="162"/>
    </location>
</feature>
<dbReference type="OMA" id="LTLHAMM"/>
<dbReference type="InterPro" id="IPR029765">
    <property type="entry name" value="Mev_diP_decarb"/>
</dbReference>
<keyword evidence="3" id="KW-0444">Lipid biosynthesis</keyword>
<keyword evidence="5" id="KW-0067">ATP-binding</keyword>
<dbReference type="SUPFAM" id="SSF54211">
    <property type="entry name" value="Ribosomal protein S5 domain 2-like"/>
    <property type="match status" value="1"/>
</dbReference>
<evidence type="ECO:0000256" key="5">
    <source>
        <dbReference type="ARBA" id="ARBA00022840"/>
    </source>
</evidence>
<dbReference type="EMBL" id="VKID01000001">
    <property type="protein sequence ID" value="TRX99760.1"/>
    <property type="molecule type" value="Genomic_DNA"/>
</dbReference>
<dbReference type="PANTHER" id="PTHR10977">
    <property type="entry name" value="DIPHOSPHOMEVALONATE DECARBOXYLASE"/>
    <property type="match status" value="1"/>
</dbReference>